<dbReference type="EMBL" id="OU896708">
    <property type="protein sequence ID" value="CAH1155502.1"/>
    <property type="molecule type" value="Genomic_DNA"/>
</dbReference>
<dbReference type="GO" id="GO:0051536">
    <property type="term" value="F:iron-sulfur cluster binding"/>
    <property type="evidence" value="ECO:0007669"/>
    <property type="project" value="UniProtKB-KW"/>
</dbReference>
<dbReference type="PANTHER" id="PTHR10762:SF2">
    <property type="entry name" value="2-(3-AMINO-3-CARBOXYPROPYL)HISTIDINE SYNTHASE SUBUNIT 2"/>
    <property type="match status" value="1"/>
</dbReference>
<dbReference type="NCBIfam" id="TIGR00322">
    <property type="entry name" value="diphth2_R"/>
    <property type="match status" value="1"/>
</dbReference>
<dbReference type="GO" id="GO:0017183">
    <property type="term" value="P:protein histidyl modification to diphthamide"/>
    <property type="evidence" value="ECO:0007669"/>
    <property type="project" value="InterPro"/>
</dbReference>
<dbReference type="OrthoDB" id="449241at2759"/>
<dbReference type="Gene3D" id="3.40.50.11840">
    <property type="entry name" value="Diphthamide synthesis DPH1/DPH2 domain 1"/>
    <property type="match status" value="1"/>
</dbReference>
<gene>
    <name evidence="7" type="ORF">PHAECO_LOCUS6887</name>
</gene>
<dbReference type="GO" id="GO:0046872">
    <property type="term" value="F:metal ion binding"/>
    <property type="evidence" value="ECO:0007669"/>
    <property type="project" value="UniProtKB-KW"/>
</dbReference>
<dbReference type="InterPro" id="IPR042265">
    <property type="entry name" value="DPH1/DPH2_3"/>
</dbReference>
<dbReference type="Proteomes" id="UP001153737">
    <property type="component" value="Chromosome 2"/>
</dbReference>
<dbReference type="SFLD" id="SFLDS00032">
    <property type="entry name" value="Radical_SAM_3-amino-3-carboxyp"/>
    <property type="match status" value="1"/>
</dbReference>
<dbReference type="FunFam" id="3.40.50.11860:FF:000001">
    <property type="entry name" value="2-(3-amino-3-carboxypropyl)histidine synthase subunit 2"/>
    <property type="match status" value="1"/>
</dbReference>
<dbReference type="InterPro" id="IPR042263">
    <property type="entry name" value="DPH1/DPH2_1"/>
</dbReference>
<keyword evidence="8" id="KW-1185">Reference proteome</keyword>
<dbReference type="InterPro" id="IPR016435">
    <property type="entry name" value="DPH1/DPH2"/>
</dbReference>
<evidence type="ECO:0000256" key="2">
    <source>
        <dbReference type="ARBA" id="ARBA00005156"/>
    </source>
</evidence>
<dbReference type="Gene3D" id="3.40.50.11860">
    <property type="entry name" value="Diphthamide synthesis DPH1/DPH2 domain 3"/>
    <property type="match status" value="1"/>
</dbReference>
<keyword evidence="4" id="KW-0479">Metal-binding</keyword>
<evidence type="ECO:0000256" key="6">
    <source>
        <dbReference type="ARBA" id="ARBA00023014"/>
    </source>
</evidence>
<evidence type="ECO:0000256" key="4">
    <source>
        <dbReference type="ARBA" id="ARBA00022723"/>
    </source>
</evidence>
<reference evidence="7" key="1">
    <citation type="submission" date="2022-01" db="EMBL/GenBank/DDBJ databases">
        <authorList>
            <person name="King R."/>
        </authorList>
    </citation>
    <scope>NUCLEOTIDE SEQUENCE</scope>
</reference>
<dbReference type="GO" id="GO:0090560">
    <property type="term" value="F:2-(3-amino-3-carboxypropyl)histidine synthase activity"/>
    <property type="evidence" value="ECO:0007669"/>
    <property type="project" value="InterPro"/>
</dbReference>
<name>A0A9P0GT32_PHACE</name>
<comment type="pathway">
    <text evidence="2">Protein modification; peptidyl-diphthamide biosynthesis.</text>
</comment>
<dbReference type="PANTHER" id="PTHR10762">
    <property type="entry name" value="DIPHTHAMIDE BIOSYNTHESIS PROTEIN"/>
    <property type="match status" value="1"/>
</dbReference>
<proteinExistence type="inferred from homology"/>
<dbReference type="AlphaFoldDB" id="A0A9P0GT32"/>
<sequence>MTKLTFSTNEVVSLERKIDSTDDIIPTEIEDLEYVYEISRCAEWIRSNQFQKVCLQFPDHLLPDSSEVTLKLQNVLGQTIYILGDTAYESCCVDYIAAAHINADAIIHYGPVCFSKSSGKIPYLNIYEKHQLNVDEVKNQICDKLGTFMEEIIILVDTPYLHLSGDLVSVFMDFNRISVKRIDETHSISNGELIVFLCRNKQKLINVQLTFPTIKLFYYDGNSLKMYDAHSRVLMKRNFLTEKIKDSQTIGIVIGTLGVQNYLEVIERLKNLITLSGKKYYLISVGKPTVAKLANFPELDVYVMVTCSMNEIYESRDFYKPIATPFDIEIAFNTNNTENIQFSYEFNGVLDRKLEPLNVQITSRQEDVSLLTNKIRSNVGDTTFVSSEGGTQIALKSDGTLALNTSHGAGYLADRSWKGLEQNLGQTEVELAQEGRSGIAQKYKDEPT</sequence>
<keyword evidence="6" id="KW-0411">Iron-sulfur</keyword>
<comment type="cofactor">
    <cofactor evidence="1">
        <name>[4Fe-4S] cluster</name>
        <dbReference type="ChEBI" id="CHEBI:49883"/>
    </cofactor>
</comment>
<evidence type="ECO:0000256" key="5">
    <source>
        <dbReference type="ARBA" id="ARBA00023004"/>
    </source>
</evidence>
<evidence type="ECO:0000313" key="8">
    <source>
        <dbReference type="Proteomes" id="UP001153737"/>
    </source>
</evidence>
<evidence type="ECO:0008006" key="9">
    <source>
        <dbReference type="Google" id="ProtNLM"/>
    </source>
</evidence>
<protein>
    <recommendedName>
        <fullName evidence="9">2-(3-amino-3-carboxypropyl)histidine synthase</fullName>
    </recommendedName>
</protein>
<organism evidence="7 8">
    <name type="scientific">Phaedon cochleariae</name>
    <name type="common">Mustard beetle</name>
    <dbReference type="NCBI Taxonomy" id="80249"/>
    <lineage>
        <taxon>Eukaryota</taxon>
        <taxon>Metazoa</taxon>
        <taxon>Ecdysozoa</taxon>
        <taxon>Arthropoda</taxon>
        <taxon>Hexapoda</taxon>
        <taxon>Insecta</taxon>
        <taxon>Pterygota</taxon>
        <taxon>Neoptera</taxon>
        <taxon>Endopterygota</taxon>
        <taxon>Coleoptera</taxon>
        <taxon>Polyphaga</taxon>
        <taxon>Cucujiformia</taxon>
        <taxon>Chrysomeloidea</taxon>
        <taxon>Chrysomelidae</taxon>
        <taxon>Chrysomelinae</taxon>
        <taxon>Chrysomelini</taxon>
        <taxon>Phaedon</taxon>
    </lineage>
</organism>
<evidence type="ECO:0000256" key="3">
    <source>
        <dbReference type="ARBA" id="ARBA00006179"/>
    </source>
</evidence>
<comment type="similarity">
    <text evidence="3">Belongs to the DPH1/DPH2 family. DPH2 subfamily.</text>
</comment>
<accession>A0A9P0GT32</accession>
<evidence type="ECO:0000313" key="7">
    <source>
        <dbReference type="EMBL" id="CAH1155502.1"/>
    </source>
</evidence>
<keyword evidence="5" id="KW-0408">Iron</keyword>
<evidence type="ECO:0000256" key="1">
    <source>
        <dbReference type="ARBA" id="ARBA00001966"/>
    </source>
</evidence>
<reference evidence="7" key="2">
    <citation type="submission" date="2022-10" db="EMBL/GenBank/DDBJ databases">
        <authorList>
            <consortium name="ENA_rothamsted_submissions"/>
            <consortium name="culmorum"/>
            <person name="King R."/>
        </authorList>
    </citation>
    <scope>NUCLEOTIDE SEQUENCE</scope>
</reference>
<dbReference type="Pfam" id="PF01866">
    <property type="entry name" value="Diphthamide_syn"/>
    <property type="match status" value="1"/>
</dbReference>